<dbReference type="InterPro" id="IPR054722">
    <property type="entry name" value="PolX-like_BBD"/>
</dbReference>
<feature type="domain" description="Reverse transcriptase Ty1/copia-type" evidence="3">
    <location>
        <begin position="742"/>
        <end position="984"/>
    </location>
</feature>
<sequence length="1867" mass="209578">MNQATIQDGKIVIQNVQDRQNRGQGNNARGAGATGYGGAQNRVGYANAGQARQIKLDNCNGGEDNVVDDEVDEQPIQDLALNVDNVFQTDDCDAFYSYVDVTLNAQTMFMANLSSDAVCEHHEVHKMHEQVQPNFVVESHTGYMSDSNMILYDQNNREIHQDYLKHLKKSAGTLHEIVKEAKVERPLDRSNAFACLYTKHSQELLEYVIGTCPKDFNKRDKKQATTPLNRKKKVTFADQGETSNTNTQKHVVQQITQKTNVLVIPSTGVDSCTNTSGSNPRSNSKRNKISPAKSISKKTVEDHSKTNKSHLQKPNRVDSSISSKRTVINSNSNSIFKTCNKCCISANHDMCVIKYLNSVNASSSAKSVVHKVEQVRKPKHVKQVWKATGIVLTTVGCSKHMTGDRSRLRNSVKKFIETVRFENDHFGAIIGYGDYVIGDSVISRVYYVEGLGHNVYSVWQFCDSDLEVAFRKHLCYVHDTDGVELIKGSRGSNLYTILIEDMMKSSPICLLSKASKTKLWLCEDLGKLQPTVDIGISLVMHQVGRVIESTTKEPEYRTCSYISDAWTDKFRALNKTGSCNTLCTPTNKDLEILFEPMFDEYLEPPCVDRPVSPALAVPAPINSAGTPSSTAIDQDAPSPSHSPSYSALQSPCLHQGVAAESTPFAPVDKDPFINIFASEPTSASSSSGDAISTRKQLATDALWCLYNHVLLKVEPKNFKSAITEDCWFQTMQDEIYEFDRLQVWELVPQPDCVMIIAFKWIYKFKLDEYGDVPKNKARLVAKGYRQEEGINFEESFTLVSCIEALRRFIANAASKNKTIYQMNIKTTFLNGELKEEVYVSQPMGFIDPEHLTHVYRLKKARYGLKQAPRGWYDTMSWFLLDNKFSKGAVDPTLFTQKTGKHILLVQIYVDDIIFALTDPKACDIFSNEMSSKFQILMMGQILFFLGLQVSQNVGGIFINQSKFALEILKKFGMDLCDPVDTPMVDRLKLDKDPLSILIDQTRFCSMVGSLMYLTTNIPDMVFVVCMCARAFTASSTIPAIYIQQFWDTMCFNSSTGLYNCQLDEQWFNLHKDILRDALDITPTNDNNPFVAPPSSDTVIKYVNTLRYPSTLRNVSAMLVNALYQPWRAILSMINMCLTGKTAGFDRPRHHVLQILWGIIRSCNIGYAQRIWEEFIQSIQTFLIDRKNLATASRGKKKTTHLLITSIREIFGMPIPDALLTDEIKGAPYYGEYQEHVAKYQQHLDVEHGKAAKRGATKSSKATKVTKPKESKAIKPATKRSNGGRVRKIRMPMSSLKLVDEPSAEDVLVKEPAYNEEEANLQRALELSLKEQAERTHGPTRLVVIRKPDSGKFQPLLEVQAKGKEKVVEEQAAHDLLTLQTPKNKSPVDYFIFQRHTPKPVEAYGPAESPSLDAELALTSSETESVDEGQAGPNPGIQDEGQAGPNLGEEEPGKTNAEAEVQSMVSVLIYQDTSSVPLMTTLVIDLMTSQSGSPLPTSSATTSTERLDKHGSRLHKLENLNIPHQVSKAVDEIVIDVVDWAMQAPLQARFSDLPTIDMKEILQQQMFENQLLSDLEEARQKKRKRRDVPRTPFRSPPPQPPPPPLPPPAGASGAPDSENDHLPTTDSRKGWLKPLSAEERPSNPEPTWTIPSSNTSDFRMEECHKLLIDHVDWTNPEGDQVRINVNRPLPFGGPPGHVTIQSQFFFNKDLEYLRHGSKGSSPALLTSKMKAASYPNFCLELLVPKKIWIEDAHESPWRQKEVRSHMRIRSADLQEYTIAEKEFKNLHPSDFEDLNLLLLQGKDFQLGIESYQTPLNLAKLGCEFAGYEFKSTVLQSQGIQDQAAQSGYEYAFLDSKGRDKEQRVHRGY</sequence>
<evidence type="ECO:0000256" key="1">
    <source>
        <dbReference type="ARBA" id="ARBA00022750"/>
    </source>
</evidence>
<keyword evidence="1" id="KW-0064">Aspartyl protease</keyword>
<name>A0A699H194_TANCI</name>
<comment type="caution">
    <text evidence="5">The sequence shown here is derived from an EMBL/GenBank/DDBJ whole genome shotgun (WGS) entry which is preliminary data.</text>
</comment>
<feature type="region of interest" description="Disordered" evidence="2">
    <location>
        <begin position="216"/>
        <end position="250"/>
    </location>
</feature>
<feature type="compositionally biased region" description="Basic and acidic residues" evidence="2">
    <location>
        <begin position="1617"/>
        <end position="1628"/>
    </location>
</feature>
<organism evidence="5">
    <name type="scientific">Tanacetum cinerariifolium</name>
    <name type="common">Dalmatian daisy</name>
    <name type="synonym">Chrysanthemum cinerariifolium</name>
    <dbReference type="NCBI Taxonomy" id="118510"/>
    <lineage>
        <taxon>Eukaryota</taxon>
        <taxon>Viridiplantae</taxon>
        <taxon>Streptophyta</taxon>
        <taxon>Embryophyta</taxon>
        <taxon>Tracheophyta</taxon>
        <taxon>Spermatophyta</taxon>
        <taxon>Magnoliopsida</taxon>
        <taxon>eudicotyledons</taxon>
        <taxon>Gunneridae</taxon>
        <taxon>Pentapetalae</taxon>
        <taxon>asterids</taxon>
        <taxon>campanulids</taxon>
        <taxon>Asterales</taxon>
        <taxon>Asteraceae</taxon>
        <taxon>Asteroideae</taxon>
        <taxon>Anthemideae</taxon>
        <taxon>Anthemidinae</taxon>
        <taxon>Tanacetum</taxon>
    </lineage>
</organism>
<dbReference type="InterPro" id="IPR013103">
    <property type="entry name" value="RVT_2"/>
</dbReference>
<evidence type="ECO:0000313" key="5">
    <source>
        <dbReference type="EMBL" id="GEW68843.1"/>
    </source>
</evidence>
<dbReference type="InterPro" id="IPR003903">
    <property type="entry name" value="UIM_dom"/>
</dbReference>
<feature type="region of interest" description="Disordered" evidence="2">
    <location>
        <begin position="270"/>
        <end position="324"/>
    </location>
</feature>
<dbReference type="GO" id="GO:0004190">
    <property type="term" value="F:aspartic-type endopeptidase activity"/>
    <property type="evidence" value="ECO:0007669"/>
    <property type="project" value="UniProtKB-KW"/>
</dbReference>
<feature type="compositionally biased region" description="Polar residues" evidence="2">
    <location>
        <begin position="1644"/>
        <end position="1654"/>
    </location>
</feature>
<dbReference type="PROSITE" id="PS50330">
    <property type="entry name" value="UIM"/>
    <property type="match status" value="1"/>
</dbReference>
<dbReference type="Pfam" id="PF22936">
    <property type="entry name" value="Pol_BBD"/>
    <property type="match status" value="1"/>
</dbReference>
<dbReference type="Pfam" id="PF07727">
    <property type="entry name" value="RVT_2"/>
    <property type="match status" value="1"/>
</dbReference>
<dbReference type="SUPFAM" id="SSF56672">
    <property type="entry name" value="DNA/RNA polymerases"/>
    <property type="match status" value="1"/>
</dbReference>
<feature type="compositionally biased region" description="Polar residues" evidence="2">
    <location>
        <begin position="240"/>
        <end position="250"/>
    </location>
</feature>
<evidence type="ECO:0000259" key="3">
    <source>
        <dbReference type="Pfam" id="PF07727"/>
    </source>
</evidence>
<feature type="region of interest" description="Disordered" evidence="2">
    <location>
        <begin position="1249"/>
        <end position="1283"/>
    </location>
</feature>
<evidence type="ECO:0000259" key="4">
    <source>
        <dbReference type="Pfam" id="PF22936"/>
    </source>
</evidence>
<protein>
    <submittedName>
        <fullName evidence="5">Retrovirus-related Pol polyprotein from transposon TNT 1-94</fullName>
    </submittedName>
</protein>
<keyword evidence="1" id="KW-0645">Protease</keyword>
<feature type="region of interest" description="Disordered" evidence="2">
    <location>
        <begin position="622"/>
        <end position="644"/>
    </location>
</feature>
<reference evidence="5" key="1">
    <citation type="journal article" date="2019" name="Sci. Rep.">
        <title>Draft genome of Tanacetum cinerariifolium, the natural source of mosquito coil.</title>
        <authorList>
            <person name="Yamashiro T."/>
            <person name="Shiraishi A."/>
            <person name="Satake H."/>
            <person name="Nakayama K."/>
        </authorList>
    </citation>
    <scope>NUCLEOTIDE SEQUENCE</scope>
</reference>
<feature type="compositionally biased region" description="Pro residues" evidence="2">
    <location>
        <begin position="1593"/>
        <end position="1608"/>
    </location>
</feature>
<keyword evidence="1" id="KW-0378">Hydrolase</keyword>
<feature type="compositionally biased region" description="Low complexity" evidence="2">
    <location>
        <begin position="1490"/>
        <end position="1503"/>
    </location>
</feature>
<gene>
    <name evidence="5" type="ORF">Tci_240819</name>
</gene>
<accession>A0A699H194</accession>
<feature type="region of interest" description="Disordered" evidence="2">
    <location>
        <begin position="1577"/>
        <end position="1654"/>
    </location>
</feature>
<feature type="region of interest" description="Disordered" evidence="2">
    <location>
        <begin position="1416"/>
        <end position="1456"/>
    </location>
</feature>
<feature type="compositionally biased region" description="Polar residues" evidence="2">
    <location>
        <begin position="623"/>
        <end position="632"/>
    </location>
</feature>
<evidence type="ECO:0000256" key="2">
    <source>
        <dbReference type="SAM" id="MobiDB-lite"/>
    </source>
</evidence>
<feature type="domain" description="Retrovirus-related Pol polyprotein from transposon TNT 1-94-like beta-barrel" evidence="4">
    <location>
        <begin position="396"/>
        <end position="463"/>
    </location>
</feature>
<feature type="region of interest" description="Disordered" evidence="2">
    <location>
        <begin position="1488"/>
        <end position="1507"/>
    </location>
</feature>
<feature type="compositionally biased region" description="Polar residues" evidence="2">
    <location>
        <begin position="270"/>
        <end position="282"/>
    </location>
</feature>
<proteinExistence type="predicted"/>
<dbReference type="EMBL" id="BKCJ010069339">
    <property type="protein sequence ID" value="GEW68843.1"/>
    <property type="molecule type" value="Genomic_DNA"/>
</dbReference>
<dbReference type="InterPro" id="IPR043502">
    <property type="entry name" value="DNA/RNA_pol_sf"/>
</dbReference>